<keyword evidence="3" id="KW-0238">DNA-binding</keyword>
<evidence type="ECO:0000256" key="1">
    <source>
        <dbReference type="ARBA" id="ARBA00010923"/>
    </source>
</evidence>
<name>T0ZID1_9ZZZZ</name>
<sequence length="220" mass="23890">LFPDDFEESEMGLLPKGWGVKTIREVIEVRGGNTPSTAVPEYWEGDIAWATPKDLSTLENPVLLTTERKITEEGLRQISSGLLPQGTVLLSSRAPIGYLAIAEDPVAVNQGFVAMICNGPVSNLFMYHWAVANMETIKAHANGSTFLEISKGTFKDLPIAVPPKKVVSAFDRAIAPLRALVVNNARQSRTLAAIRDTLLPKLISGEIRIKDAEKIVGEAV</sequence>
<comment type="caution">
    <text evidence="5">The sequence shown here is derived from an EMBL/GenBank/DDBJ whole genome shotgun (WGS) entry which is preliminary data.</text>
</comment>
<dbReference type="GO" id="GO:0003677">
    <property type="term" value="F:DNA binding"/>
    <property type="evidence" value="ECO:0007669"/>
    <property type="project" value="UniProtKB-KW"/>
</dbReference>
<feature type="non-terminal residue" evidence="5">
    <location>
        <position position="1"/>
    </location>
</feature>
<dbReference type="PANTHER" id="PTHR30408">
    <property type="entry name" value="TYPE-1 RESTRICTION ENZYME ECOKI SPECIFICITY PROTEIN"/>
    <property type="match status" value="1"/>
</dbReference>
<proteinExistence type="inferred from homology"/>
<feature type="domain" description="Type I restriction modification DNA specificity" evidence="4">
    <location>
        <begin position="15"/>
        <end position="165"/>
    </location>
</feature>
<dbReference type="InterPro" id="IPR044946">
    <property type="entry name" value="Restrct_endonuc_typeI_TRD_sf"/>
</dbReference>
<reference evidence="5" key="1">
    <citation type="submission" date="2013-08" db="EMBL/GenBank/DDBJ databases">
        <authorList>
            <person name="Mendez C."/>
            <person name="Richter M."/>
            <person name="Ferrer M."/>
            <person name="Sanchez J."/>
        </authorList>
    </citation>
    <scope>NUCLEOTIDE SEQUENCE</scope>
</reference>
<dbReference type="SUPFAM" id="SSF116734">
    <property type="entry name" value="DNA methylase specificity domain"/>
    <property type="match status" value="1"/>
</dbReference>
<dbReference type="InterPro" id="IPR000055">
    <property type="entry name" value="Restrct_endonuc_typeI_TRD"/>
</dbReference>
<dbReference type="Pfam" id="PF01420">
    <property type="entry name" value="Methylase_S"/>
    <property type="match status" value="1"/>
</dbReference>
<keyword evidence="2" id="KW-0680">Restriction system</keyword>
<dbReference type="CDD" id="cd17273">
    <property type="entry name" value="RMtype1_S_EcoJA69PI-TRD1-CR1_like"/>
    <property type="match status" value="1"/>
</dbReference>
<dbReference type="Gene3D" id="1.10.287.1120">
    <property type="entry name" value="Bipartite methylase S protein"/>
    <property type="match status" value="1"/>
</dbReference>
<comment type="similarity">
    <text evidence="1">Belongs to the type-I restriction system S methylase family.</text>
</comment>
<evidence type="ECO:0000256" key="3">
    <source>
        <dbReference type="ARBA" id="ARBA00023125"/>
    </source>
</evidence>
<dbReference type="InterPro" id="IPR052021">
    <property type="entry name" value="Type-I_RS_S_subunit"/>
</dbReference>
<protein>
    <submittedName>
        <fullName evidence="5">Type I restriction-modification system restriction subunit</fullName>
    </submittedName>
</protein>
<dbReference type="Gene3D" id="3.90.220.20">
    <property type="entry name" value="DNA methylase specificity domains"/>
    <property type="match status" value="1"/>
</dbReference>
<reference evidence="5" key="2">
    <citation type="journal article" date="2014" name="ISME J.">
        <title>Microbial stratification in low pH oxic and suboxic macroscopic growths along an acid mine drainage.</title>
        <authorList>
            <person name="Mendez-Garcia C."/>
            <person name="Mesa V."/>
            <person name="Sprenger R.R."/>
            <person name="Richter M."/>
            <person name="Diez M.S."/>
            <person name="Solano J."/>
            <person name="Bargiela R."/>
            <person name="Golyshina O.V."/>
            <person name="Manteca A."/>
            <person name="Ramos J.L."/>
            <person name="Gallego J.R."/>
            <person name="Llorente I."/>
            <person name="Martins Dos Santos V.A."/>
            <person name="Jensen O.N."/>
            <person name="Pelaez A.I."/>
            <person name="Sanchez J."/>
            <person name="Ferrer M."/>
        </authorList>
    </citation>
    <scope>NUCLEOTIDE SEQUENCE</scope>
</reference>
<accession>T0ZID1</accession>
<evidence type="ECO:0000259" key="4">
    <source>
        <dbReference type="Pfam" id="PF01420"/>
    </source>
</evidence>
<organism evidence="5">
    <name type="scientific">mine drainage metagenome</name>
    <dbReference type="NCBI Taxonomy" id="410659"/>
    <lineage>
        <taxon>unclassified sequences</taxon>
        <taxon>metagenomes</taxon>
        <taxon>ecological metagenomes</taxon>
    </lineage>
</organism>
<dbReference type="EMBL" id="AUZX01011076">
    <property type="protein sequence ID" value="EQD44448.1"/>
    <property type="molecule type" value="Genomic_DNA"/>
</dbReference>
<gene>
    <name evidence="5" type="ORF">B1A_15100</name>
</gene>
<evidence type="ECO:0000313" key="5">
    <source>
        <dbReference type="EMBL" id="EQD44448.1"/>
    </source>
</evidence>
<dbReference type="PANTHER" id="PTHR30408:SF12">
    <property type="entry name" value="TYPE I RESTRICTION ENZYME MJAVIII SPECIFICITY SUBUNIT"/>
    <property type="match status" value="1"/>
</dbReference>
<dbReference type="GO" id="GO:0009307">
    <property type="term" value="P:DNA restriction-modification system"/>
    <property type="evidence" value="ECO:0007669"/>
    <property type="project" value="UniProtKB-KW"/>
</dbReference>
<dbReference type="AlphaFoldDB" id="T0ZID1"/>
<evidence type="ECO:0000256" key="2">
    <source>
        <dbReference type="ARBA" id="ARBA00022747"/>
    </source>
</evidence>